<protein>
    <submittedName>
        <fullName evidence="3">SET domain containing</fullName>
    </submittedName>
</protein>
<keyword evidence="4" id="KW-1185">Reference proteome</keyword>
<dbReference type="Gene3D" id="2.170.270.10">
    <property type="entry name" value="SET domain"/>
    <property type="match status" value="1"/>
</dbReference>
<proteinExistence type="predicted"/>
<dbReference type="InterPro" id="IPR001214">
    <property type="entry name" value="SET_dom"/>
</dbReference>
<dbReference type="EMBL" id="JAWDEY010000022">
    <property type="protein sequence ID" value="KAK6588836.1"/>
    <property type="molecule type" value="Genomic_DNA"/>
</dbReference>
<evidence type="ECO:0000313" key="3">
    <source>
        <dbReference type="EMBL" id="KAK6588836.1"/>
    </source>
</evidence>
<dbReference type="Proteomes" id="UP001311799">
    <property type="component" value="Unassembled WGS sequence"/>
</dbReference>
<dbReference type="SUPFAM" id="SSF82199">
    <property type="entry name" value="SET domain"/>
    <property type="match status" value="1"/>
</dbReference>
<comment type="caution">
    <text evidence="3">The sequence shown here is derived from an EMBL/GenBank/DDBJ whole genome shotgun (WGS) entry which is preliminary data.</text>
</comment>
<sequence>MEVKNSSNIFKEELANSNLTFKRIKFDRSLYYNNNGSECSDSGNYKYDTYMIECSGNNPIFLILEPETSDGFENYSDVNIKITLELVKRCDNNNDECATKDSSGANLKNNIFNDELEDDYELINNSVTSTVVSTPKSLSRDKIYKSNSKSETEIECENEVEYYCSYDKRSVKRKESLKRQLTSNPYIDICKNPEWPFSRKKNKVISKTEKSNLFAGSSNNNRNKSELKTNISIESSSVKKKSSRGRARQWLESLATLFDGIYTQRSTLGRNAGLGLFSDRHFEKNEIITEFVGWVIDRNEALRLRSEGKATHICDLIKPSLYLDGEKDPKPFIGGGSFANDGSTFLGGPGNNSKFWKWYDEREGRTRVFLKATQEIKPNEEIFVGYCKDYWVDFAEKDVIKHKPSNLSNESGTNDSGKKKRKNNPSLNTNYSNYKSKSQKSDSSVKSQVMSMSEFSEFSHSNKEATTDITDQEHNENIDSSNINDSQKVTDLSDSDIQFRSKNNENTPFLGSIF</sequence>
<dbReference type="Pfam" id="PF00856">
    <property type="entry name" value="SET"/>
    <property type="match status" value="1"/>
</dbReference>
<feature type="compositionally biased region" description="Low complexity" evidence="1">
    <location>
        <begin position="430"/>
        <end position="446"/>
    </location>
</feature>
<reference evidence="3 4" key="1">
    <citation type="submission" date="2023-10" db="EMBL/GenBank/DDBJ databases">
        <title>Comparative genomics analysis reveals potential genetic determinants of host preference in Cryptosporidium xiaoi.</title>
        <authorList>
            <person name="Xiao L."/>
            <person name="Li J."/>
        </authorList>
    </citation>
    <scope>NUCLEOTIDE SEQUENCE [LARGE SCALE GENOMIC DNA]</scope>
    <source>
        <strain evidence="3 4">52996</strain>
    </source>
</reference>
<name>A0AAV9XVV1_9CRYT</name>
<dbReference type="PROSITE" id="PS50280">
    <property type="entry name" value="SET"/>
    <property type="match status" value="1"/>
</dbReference>
<evidence type="ECO:0000259" key="2">
    <source>
        <dbReference type="PROSITE" id="PS50280"/>
    </source>
</evidence>
<dbReference type="InterPro" id="IPR046341">
    <property type="entry name" value="SET_dom_sf"/>
</dbReference>
<feature type="region of interest" description="Disordered" evidence="1">
    <location>
        <begin position="470"/>
        <end position="491"/>
    </location>
</feature>
<dbReference type="AlphaFoldDB" id="A0AAV9XVV1"/>
<gene>
    <name evidence="3" type="ORF">RS030_2299</name>
</gene>
<feature type="domain" description="SET" evidence="2">
    <location>
        <begin position="259"/>
        <end position="387"/>
    </location>
</feature>
<feature type="region of interest" description="Disordered" evidence="1">
    <location>
        <begin position="404"/>
        <end position="446"/>
    </location>
</feature>
<feature type="compositionally biased region" description="Polar residues" evidence="1">
    <location>
        <begin position="405"/>
        <end position="415"/>
    </location>
</feature>
<organism evidence="3 4">
    <name type="scientific">Cryptosporidium xiaoi</name>
    <dbReference type="NCBI Taxonomy" id="659607"/>
    <lineage>
        <taxon>Eukaryota</taxon>
        <taxon>Sar</taxon>
        <taxon>Alveolata</taxon>
        <taxon>Apicomplexa</taxon>
        <taxon>Conoidasida</taxon>
        <taxon>Coccidia</taxon>
        <taxon>Eucoccidiorida</taxon>
        <taxon>Eimeriorina</taxon>
        <taxon>Cryptosporidiidae</taxon>
        <taxon>Cryptosporidium</taxon>
    </lineage>
</organism>
<accession>A0AAV9XVV1</accession>
<evidence type="ECO:0000256" key="1">
    <source>
        <dbReference type="SAM" id="MobiDB-lite"/>
    </source>
</evidence>
<evidence type="ECO:0000313" key="4">
    <source>
        <dbReference type="Proteomes" id="UP001311799"/>
    </source>
</evidence>